<accession>A0A3S5B7W7</accession>
<dbReference type="Proteomes" id="UP000784294">
    <property type="component" value="Unassembled WGS sequence"/>
</dbReference>
<dbReference type="AlphaFoldDB" id="A0A3S5B7W7"/>
<name>A0A3S5B7W7_9PLAT</name>
<evidence type="ECO:0000313" key="2">
    <source>
        <dbReference type="EMBL" id="VEL42689.1"/>
    </source>
</evidence>
<feature type="non-terminal residue" evidence="2">
    <location>
        <position position="1"/>
    </location>
</feature>
<keyword evidence="3" id="KW-1185">Reference proteome</keyword>
<proteinExistence type="predicted"/>
<gene>
    <name evidence="2" type="ORF">PXEA_LOCUS36129</name>
</gene>
<organism evidence="2 3">
    <name type="scientific">Protopolystoma xenopodis</name>
    <dbReference type="NCBI Taxonomy" id="117903"/>
    <lineage>
        <taxon>Eukaryota</taxon>
        <taxon>Metazoa</taxon>
        <taxon>Spiralia</taxon>
        <taxon>Lophotrochozoa</taxon>
        <taxon>Platyhelminthes</taxon>
        <taxon>Monogenea</taxon>
        <taxon>Polyopisthocotylea</taxon>
        <taxon>Polystomatidea</taxon>
        <taxon>Polystomatidae</taxon>
        <taxon>Protopolystoma</taxon>
    </lineage>
</organism>
<dbReference type="EMBL" id="CAAALY010275882">
    <property type="protein sequence ID" value="VEL42689.1"/>
    <property type="molecule type" value="Genomic_DNA"/>
</dbReference>
<comment type="caution">
    <text evidence="2">The sequence shown here is derived from an EMBL/GenBank/DDBJ whole genome shotgun (WGS) entry which is preliminary data.</text>
</comment>
<protein>
    <submittedName>
        <fullName evidence="2">Uncharacterized protein</fullName>
    </submittedName>
</protein>
<feature type="region of interest" description="Disordered" evidence="1">
    <location>
        <begin position="1"/>
        <end position="30"/>
    </location>
</feature>
<evidence type="ECO:0000256" key="1">
    <source>
        <dbReference type="SAM" id="MobiDB-lite"/>
    </source>
</evidence>
<feature type="compositionally biased region" description="Polar residues" evidence="1">
    <location>
        <begin position="1"/>
        <end position="26"/>
    </location>
</feature>
<reference evidence="2" key="1">
    <citation type="submission" date="2018-11" db="EMBL/GenBank/DDBJ databases">
        <authorList>
            <consortium name="Pathogen Informatics"/>
        </authorList>
    </citation>
    <scope>NUCLEOTIDE SEQUENCE</scope>
</reference>
<sequence length="59" mass="6259">ITNGQVNPSNPDWRQTHTVKPSTSTGRPLFPAKMTLTLPSVRTSAMAAVLAGLRSLRAG</sequence>
<evidence type="ECO:0000313" key="3">
    <source>
        <dbReference type="Proteomes" id="UP000784294"/>
    </source>
</evidence>